<feature type="region of interest" description="Disordered" evidence="1">
    <location>
        <begin position="1"/>
        <end position="61"/>
    </location>
</feature>
<proteinExistence type="predicted"/>
<feature type="compositionally biased region" description="Basic and acidic residues" evidence="1">
    <location>
        <begin position="40"/>
        <end position="61"/>
    </location>
</feature>
<feature type="compositionally biased region" description="Basic and acidic residues" evidence="1">
    <location>
        <begin position="333"/>
        <end position="345"/>
    </location>
</feature>
<evidence type="ECO:0000256" key="1">
    <source>
        <dbReference type="SAM" id="MobiDB-lite"/>
    </source>
</evidence>
<name>A0ABR0BFL5_PURLI</name>
<gene>
    <name evidence="2" type="ORF">Purlil1_12909</name>
</gene>
<dbReference type="Proteomes" id="UP001287286">
    <property type="component" value="Unassembled WGS sequence"/>
</dbReference>
<evidence type="ECO:0000313" key="3">
    <source>
        <dbReference type="Proteomes" id="UP001287286"/>
    </source>
</evidence>
<feature type="compositionally biased region" description="Basic and acidic residues" evidence="1">
    <location>
        <begin position="355"/>
        <end position="364"/>
    </location>
</feature>
<accession>A0ABR0BFL5</accession>
<feature type="compositionally biased region" description="Basic and acidic residues" evidence="1">
    <location>
        <begin position="307"/>
        <end position="319"/>
    </location>
</feature>
<keyword evidence="3" id="KW-1185">Reference proteome</keyword>
<protein>
    <submittedName>
        <fullName evidence="2">Uncharacterized protein</fullName>
    </submittedName>
</protein>
<organism evidence="2 3">
    <name type="scientific">Purpureocillium lilacinum</name>
    <name type="common">Paecilomyces lilacinus</name>
    <dbReference type="NCBI Taxonomy" id="33203"/>
    <lineage>
        <taxon>Eukaryota</taxon>
        <taxon>Fungi</taxon>
        <taxon>Dikarya</taxon>
        <taxon>Ascomycota</taxon>
        <taxon>Pezizomycotina</taxon>
        <taxon>Sordariomycetes</taxon>
        <taxon>Hypocreomycetidae</taxon>
        <taxon>Hypocreales</taxon>
        <taxon>Ophiocordycipitaceae</taxon>
        <taxon>Purpureocillium</taxon>
    </lineage>
</organism>
<evidence type="ECO:0000313" key="2">
    <source>
        <dbReference type="EMBL" id="KAK4074653.1"/>
    </source>
</evidence>
<reference evidence="2 3" key="1">
    <citation type="journal article" date="2024" name="Microbiol. Resour. Announc.">
        <title>Genome annotations for the ascomycete fungi Trichoderma harzianum, Trichoderma aggressivum, and Purpureocillium lilacinum.</title>
        <authorList>
            <person name="Beijen E.P.W."/>
            <person name="Ohm R.A."/>
        </authorList>
    </citation>
    <scope>NUCLEOTIDE SEQUENCE [LARGE SCALE GENOMIC DNA]</scope>
    <source>
        <strain evidence="2 3">CBS 150709</strain>
    </source>
</reference>
<sequence>MDQEKHINEGLTSQAEHCVFRPGTTPPDRRAHFPPTPPATEERHAATRNDGSRRVREYKRKAEEGDVPSFAEFDLETQQYNSESVERLVSRHDYDANHAKLVVRMPSTIHEYFSTCVVEVLKDQLRRIGEREGADGDFASRITSVGSARIFLETDDADSKTVRRQPDGQFQHKDSIYPGVVLEVSWSQDGKDLRRLAEDYILGSDGKIKAVVGFDINPLGKESTVSLWRAKFTWLEDEETYSLEADPTVSQKIFRQGDGSSANQDGFLDIPLNDFSGDEVPKAHDSVLLSVALGHLTGFLTDAEQLQKRRESARTEQPRRPLKRIRLPSSSPEELRFEDEARFADEENATATKSEAMDRDFQLEHKRKPE</sequence>
<dbReference type="EMBL" id="JAWRVI010000145">
    <property type="protein sequence ID" value="KAK4074653.1"/>
    <property type="molecule type" value="Genomic_DNA"/>
</dbReference>
<feature type="region of interest" description="Disordered" evidence="1">
    <location>
        <begin position="307"/>
        <end position="370"/>
    </location>
</feature>
<comment type="caution">
    <text evidence="2">The sequence shown here is derived from an EMBL/GenBank/DDBJ whole genome shotgun (WGS) entry which is preliminary data.</text>
</comment>